<evidence type="ECO:0000313" key="23">
    <source>
        <dbReference type="EMBL" id="QNR01171.1"/>
    </source>
</evidence>
<dbReference type="GO" id="GO:0008121">
    <property type="term" value="F:quinol-cytochrome-c reductase activity"/>
    <property type="evidence" value="ECO:0007669"/>
    <property type="project" value="InterPro"/>
</dbReference>
<keyword evidence="14" id="KW-0830">Ubiquinone</keyword>
<feature type="binding site" evidence="18">
    <location>
        <position position="202"/>
    </location>
    <ligand>
        <name>a ubiquinone</name>
        <dbReference type="ChEBI" id="CHEBI:16389"/>
    </ligand>
</feature>
<keyword evidence="6 19" id="KW-0349">Heme</keyword>
<feature type="transmembrane region" description="Helical" evidence="20">
    <location>
        <begin position="230"/>
        <end position="251"/>
    </location>
</feature>
<dbReference type="PANTHER" id="PTHR19271:SF16">
    <property type="entry name" value="CYTOCHROME B"/>
    <property type="match status" value="1"/>
</dbReference>
<keyword evidence="16 20" id="KW-0472">Membrane</keyword>
<dbReference type="InterPro" id="IPR036150">
    <property type="entry name" value="Cyt_b/b6_C_sf"/>
</dbReference>
<dbReference type="PANTHER" id="PTHR19271">
    <property type="entry name" value="CYTOCHROME B"/>
    <property type="match status" value="1"/>
</dbReference>
<feature type="binding site" description="axial binding residue" evidence="19">
    <location>
        <position position="98"/>
    </location>
    <ligand>
        <name>heme b</name>
        <dbReference type="ChEBI" id="CHEBI:60344"/>
        <label>b566</label>
    </ligand>
    <ligandPart>
        <name>Fe</name>
        <dbReference type="ChEBI" id="CHEBI:18248"/>
    </ligandPart>
</feature>
<protein>
    <recommendedName>
        <fullName evidence="4 20">Cytochrome b</fullName>
    </recommendedName>
</protein>
<comment type="subunit">
    <text evidence="3">The main subunits of complex b-c1 are: cytochrome b, cytochrome c1 and the Rieske protein.</text>
</comment>
<dbReference type="PROSITE" id="PS51003">
    <property type="entry name" value="CYTB_CTER"/>
    <property type="match status" value="1"/>
</dbReference>
<evidence type="ECO:0000256" key="16">
    <source>
        <dbReference type="ARBA" id="ARBA00023136"/>
    </source>
</evidence>
<feature type="transmembrane region" description="Helical" evidence="20">
    <location>
        <begin position="347"/>
        <end position="364"/>
    </location>
</feature>
<dbReference type="EMBL" id="MK341582">
    <property type="protein sequence ID" value="QNR01171.1"/>
    <property type="molecule type" value="Genomic_DNA"/>
</dbReference>
<feature type="binding site" description="axial binding residue" evidence="19">
    <location>
        <position position="183"/>
    </location>
    <ligand>
        <name>heme b</name>
        <dbReference type="ChEBI" id="CHEBI:60344"/>
        <label>b562</label>
    </ligand>
    <ligandPart>
        <name>Fe</name>
        <dbReference type="ChEBI" id="CHEBI:18248"/>
    </ligandPart>
</feature>
<geneLocation type="mitochondrion" evidence="23"/>
<evidence type="ECO:0000256" key="6">
    <source>
        <dbReference type="ARBA" id="ARBA00022617"/>
    </source>
</evidence>
<evidence type="ECO:0000256" key="11">
    <source>
        <dbReference type="ARBA" id="ARBA00022982"/>
    </source>
</evidence>
<keyword evidence="5 20" id="KW-0813">Transport</keyword>
<evidence type="ECO:0000256" key="17">
    <source>
        <dbReference type="ARBA" id="ARBA00061233"/>
    </source>
</evidence>
<name>A0A7H0TJI2_9NEOP</name>
<proteinExistence type="inferred from homology"/>
<dbReference type="GO" id="GO:0046872">
    <property type="term" value="F:metal ion binding"/>
    <property type="evidence" value="ECO:0007669"/>
    <property type="project" value="UniProtKB-UniRule"/>
</dbReference>
<feature type="binding site" description="axial binding residue" evidence="19">
    <location>
        <position position="84"/>
    </location>
    <ligand>
        <name>heme b</name>
        <dbReference type="ChEBI" id="CHEBI:60344"/>
        <label>b562</label>
    </ligand>
    <ligandPart>
        <name>Fe</name>
        <dbReference type="ChEBI" id="CHEBI:18248"/>
    </ligandPart>
</feature>
<dbReference type="InterPro" id="IPR005798">
    <property type="entry name" value="Cyt_b/b6_C"/>
</dbReference>
<keyword evidence="7 20" id="KW-0679">Respiratory chain</keyword>
<evidence type="ECO:0000256" key="9">
    <source>
        <dbReference type="ARBA" id="ARBA00022723"/>
    </source>
</evidence>
<dbReference type="InterPro" id="IPR005797">
    <property type="entry name" value="Cyt_b/b6_N"/>
</dbReference>
<evidence type="ECO:0000256" key="13">
    <source>
        <dbReference type="ARBA" id="ARBA00023004"/>
    </source>
</evidence>
<evidence type="ECO:0000256" key="7">
    <source>
        <dbReference type="ARBA" id="ARBA00022660"/>
    </source>
</evidence>
<dbReference type="InterPro" id="IPR048259">
    <property type="entry name" value="Cytochrome_b_N_euk/bac"/>
</dbReference>
<evidence type="ECO:0000256" key="10">
    <source>
        <dbReference type="ARBA" id="ARBA00022792"/>
    </source>
</evidence>
<dbReference type="PIRSF" id="PIRSF038885">
    <property type="entry name" value="COB"/>
    <property type="match status" value="1"/>
</dbReference>
<dbReference type="InterPro" id="IPR016174">
    <property type="entry name" value="Di-haem_cyt_TM"/>
</dbReference>
<sequence>MNKALRTTHPLLKIANSALVDLPTPSNISIWWNFGSLLGLCLMIQIITGLFLAMHYTANIESAFNSVTHICRDVNYGWFLRTLHANGASFFFICIYMHIGRGLYYGSYIFFYTWTIGVLLLFLVMATAFMGYVLPWGQMSFWGATVITNLLSAIPYLGITLVQWIWGGFAVDNATLTRFFTFHFLLPFIVSAMTMIHLLFLHQTGSNNPLGLNSNMDKIPFHPYFSFKDITGFLILLTSLTLINLWTPYILGDPDNFIPANPLVTPIHIQPEWYFLFAYAILRSIPNKLGGVIALVMSIAILFIMPLNKQNFQGLQFYPINQILFWLMVVIIILLTWIGARPVEEPYIFIGQILTILYFLYYLLNPMITKLWDYLIY</sequence>
<dbReference type="GO" id="GO:0016491">
    <property type="term" value="F:oxidoreductase activity"/>
    <property type="evidence" value="ECO:0007669"/>
    <property type="project" value="UniProtKB-UniRule"/>
</dbReference>
<evidence type="ECO:0000259" key="21">
    <source>
        <dbReference type="PROSITE" id="PS51002"/>
    </source>
</evidence>
<feature type="transmembrane region" description="Helical" evidence="20">
    <location>
        <begin position="30"/>
        <end position="57"/>
    </location>
</feature>
<evidence type="ECO:0000256" key="18">
    <source>
        <dbReference type="PIRSR" id="PIRSR038885-1"/>
    </source>
</evidence>
<keyword evidence="11 20" id="KW-0249">Electron transport</keyword>
<dbReference type="PROSITE" id="PS51002">
    <property type="entry name" value="CYTB_NTER"/>
    <property type="match status" value="1"/>
</dbReference>
<accession>A0A7H0TJI2</accession>
<feature type="binding site" description="axial binding residue" evidence="19">
    <location>
        <position position="197"/>
    </location>
    <ligand>
        <name>heme b</name>
        <dbReference type="ChEBI" id="CHEBI:60344"/>
        <label>b566</label>
    </ligand>
    <ligandPart>
        <name>Fe</name>
        <dbReference type="ChEBI" id="CHEBI:18248"/>
    </ligandPart>
</feature>
<feature type="transmembrane region" description="Helical" evidence="20">
    <location>
        <begin position="289"/>
        <end position="308"/>
    </location>
</feature>
<evidence type="ECO:0000256" key="20">
    <source>
        <dbReference type="RuleBase" id="RU362117"/>
    </source>
</evidence>
<feature type="domain" description="Cytochrome b/b6 N-terminal region profile" evidence="21">
    <location>
        <begin position="1"/>
        <end position="210"/>
    </location>
</feature>
<keyword evidence="10" id="KW-0999">Mitochondrion inner membrane</keyword>
<keyword evidence="12 20" id="KW-1133">Transmembrane helix</keyword>
<feature type="transmembrane region" description="Helical" evidence="20">
    <location>
        <begin position="146"/>
        <end position="167"/>
    </location>
</feature>
<evidence type="ECO:0000256" key="3">
    <source>
        <dbReference type="ARBA" id="ARBA00011649"/>
    </source>
</evidence>
<dbReference type="Pfam" id="PF00033">
    <property type="entry name" value="Cytochrome_B"/>
    <property type="match status" value="1"/>
</dbReference>
<feature type="transmembrane region" description="Helical" evidence="20">
    <location>
        <begin position="78"/>
        <end position="99"/>
    </location>
</feature>
<keyword evidence="13 19" id="KW-0408">Iron</keyword>
<dbReference type="GO" id="GO:0045275">
    <property type="term" value="C:respiratory chain complex III"/>
    <property type="evidence" value="ECO:0007669"/>
    <property type="project" value="InterPro"/>
</dbReference>
<dbReference type="GO" id="GO:0005743">
    <property type="term" value="C:mitochondrial inner membrane"/>
    <property type="evidence" value="ECO:0007669"/>
    <property type="project" value="UniProtKB-SubCell"/>
</dbReference>
<dbReference type="FunFam" id="1.20.810.10:FF:000002">
    <property type="entry name" value="Cytochrome b"/>
    <property type="match status" value="1"/>
</dbReference>
<dbReference type="InterPro" id="IPR048260">
    <property type="entry name" value="Cytochrome_b_C_euk/bac"/>
</dbReference>
<dbReference type="Pfam" id="PF00032">
    <property type="entry name" value="Cytochrom_B_C"/>
    <property type="match status" value="1"/>
</dbReference>
<evidence type="ECO:0000256" key="8">
    <source>
        <dbReference type="ARBA" id="ARBA00022692"/>
    </source>
</evidence>
<comment type="cofactor">
    <cofactor evidence="20">
        <name>heme b</name>
        <dbReference type="ChEBI" id="CHEBI:60344"/>
    </cofactor>
    <text evidence="20">Binds 2 heme groups non-covalently.</text>
</comment>
<dbReference type="InterPro" id="IPR030689">
    <property type="entry name" value="Cytochrome_b"/>
</dbReference>
<dbReference type="Gene3D" id="1.20.810.10">
    <property type="entry name" value="Cytochrome Bc1 Complex, Chain C"/>
    <property type="match status" value="1"/>
</dbReference>
<dbReference type="CDD" id="cd00290">
    <property type="entry name" value="cytochrome_b_C"/>
    <property type="match status" value="1"/>
</dbReference>
<organism evidence="23">
    <name type="scientific">Gryposmylus pennyi</name>
    <dbReference type="NCBI Taxonomy" id="1935900"/>
    <lineage>
        <taxon>Eukaryota</taxon>
        <taxon>Metazoa</taxon>
        <taxon>Ecdysozoa</taxon>
        <taxon>Arthropoda</taxon>
        <taxon>Hexapoda</taxon>
        <taxon>Insecta</taxon>
        <taxon>Pterygota</taxon>
        <taxon>Neoptera</taxon>
        <taxon>Endopterygota</taxon>
        <taxon>Neuroptera</taxon>
        <taxon>Myrmeleontiformia</taxon>
        <taxon>Osmylidae</taxon>
        <taxon>Gryposmylus</taxon>
    </lineage>
</organism>
<keyword evidence="9 19" id="KW-0479">Metal-binding</keyword>
<evidence type="ECO:0000256" key="15">
    <source>
        <dbReference type="ARBA" id="ARBA00023128"/>
    </source>
</evidence>
<dbReference type="SUPFAM" id="SSF81648">
    <property type="entry name" value="a domain/subunit of cytochrome bc1 complex (Ubiquinol-cytochrome c reductase)"/>
    <property type="match status" value="1"/>
</dbReference>
<evidence type="ECO:0000259" key="22">
    <source>
        <dbReference type="PROSITE" id="PS51003"/>
    </source>
</evidence>
<comment type="cofactor">
    <cofactor evidence="19">
        <name>heme</name>
        <dbReference type="ChEBI" id="CHEBI:30413"/>
    </cofactor>
    <text evidence="19">Binds 2 heme groups non-covalently.</text>
</comment>
<keyword evidence="8 20" id="KW-0812">Transmembrane</keyword>
<evidence type="ECO:0000256" key="12">
    <source>
        <dbReference type="ARBA" id="ARBA00022989"/>
    </source>
</evidence>
<evidence type="ECO:0000256" key="19">
    <source>
        <dbReference type="PIRSR" id="PIRSR038885-2"/>
    </source>
</evidence>
<evidence type="ECO:0000256" key="1">
    <source>
        <dbReference type="ARBA" id="ARBA00002566"/>
    </source>
</evidence>
<comment type="subcellular location">
    <subcellularLocation>
        <location evidence="2">Mitochondrion inner membrane</location>
        <topology evidence="2">Multi-pass membrane protein</topology>
    </subcellularLocation>
</comment>
<evidence type="ECO:0000256" key="5">
    <source>
        <dbReference type="ARBA" id="ARBA00022448"/>
    </source>
</evidence>
<evidence type="ECO:0000256" key="4">
    <source>
        <dbReference type="ARBA" id="ARBA00013531"/>
    </source>
</evidence>
<reference evidence="23" key="1">
    <citation type="journal article" date="2019" name="Mitochondrial DNA Part B Resour">
        <title>The complete mitochondrial genome of Gryposmylus pennyi (Neuroptera: Osmylidae).</title>
        <authorList>
            <person name="Xu H."/>
            <person name="Song F."/>
            <person name="Liu Z."/>
        </authorList>
    </citation>
    <scope>NUCLEOTIDE SEQUENCE</scope>
</reference>
<dbReference type="InterPro" id="IPR027387">
    <property type="entry name" value="Cytb/b6-like_sf"/>
</dbReference>
<keyword evidence="15 20" id="KW-0496">Mitochondrion</keyword>
<dbReference type="GO" id="GO:0006122">
    <property type="term" value="P:mitochondrial electron transport, ubiquinol to cytochrome c"/>
    <property type="evidence" value="ECO:0007669"/>
    <property type="project" value="TreeGrafter"/>
</dbReference>
<evidence type="ECO:0000256" key="2">
    <source>
        <dbReference type="ARBA" id="ARBA00004448"/>
    </source>
</evidence>
<feature type="transmembrane region" description="Helical" evidence="20">
    <location>
        <begin position="320"/>
        <end position="340"/>
    </location>
</feature>
<dbReference type="CDD" id="cd00284">
    <property type="entry name" value="Cytochrome_b_N"/>
    <property type="match status" value="1"/>
</dbReference>
<evidence type="ECO:0000256" key="14">
    <source>
        <dbReference type="ARBA" id="ARBA00023075"/>
    </source>
</evidence>
<dbReference type="SUPFAM" id="SSF81342">
    <property type="entry name" value="Transmembrane di-heme cytochromes"/>
    <property type="match status" value="1"/>
</dbReference>
<feature type="transmembrane region" description="Helical" evidence="20">
    <location>
        <begin position="111"/>
        <end position="134"/>
    </location>
</feature>
<comment type="similarity">
    <text evidence="17 20">Belongs to the cytochrome b family.</text>
</comment>
<comment type="function">
    <text evidence="1 20">Component of the ubiquinol-cytochrome c reductase complex (complex III or cytochrome b-c1 complex) that is part of the mitochondrial respiratory chain. The b-c1 complex mediates electron transfer from ubiquinol to cytochrome c. Contributes to the generation of a proton gradient across the mitochondrial membrane that is then used for ATP synthesis.</text>
</comment>
<feature type="transmembrane region" description="Helical" evidence="20">
    <location>
        <begin position="179"/>
        <end position="201"/>
    </location>
</feature>
<gene>
    <name evidence="23" type="primary">CYTB</name>
</gene>
<feature type="domain" description="Cytochrome b/b6 C-terminal region profile" evidence="22">
    <location>
        <begin position="211"/>
        <end position="377"/>
    </location>
</feature>
<dbReference type="AlphaFoldDB" id="A0A7H0TJI2"/>